<feature type="chain" id="PRO_5046839699" evidence="1">
    <location>
        <begin position="21"/>
        <end position="356"/>
    </location>
</feature>
<reference evidence="2 3" key="1">
    <citation type="submission" date="2020-10" db="EMBL/GenBank/DDBJ databases">
        <title>Genome analysis of Massilia species.</title>
        <authorList>
            <person name="Jung D.-H."/>
        </authorList>
    </citation>
    <scope>NUCLEOTIDE SEQUENCE [LARGE SCALE GENOMIC DNA]</scope>
    <source>
        <strain evidence="3">sipir</strain>
    </source>
</reference>
<evidence type="ECO:0000313" key="3">
    <source>
        <dbReference type="Proteomes" id="UP000831532"/>
    </source>
</evidence>
<dbReference type="SUPFAM" id="SSF110296">
    <property type="entry name" value="Oligoxyloglucan reducing end-specific cellobiohydrolase"/>
    <property type="match status" value="1"/>
</dbReference>
<dbReference type="EMBL" id="CP063361">
    <property type="protein sequence ID" value="UOD30381.1"/>
    <property type="molecule type" value="Genomic_DNA"/>
</dbReference>
<name>A0ABY4A6H0_9BURK</name>
<keyword evidence="1" id="KW-0732">Signal</keyword>
<organism evidence="2 3">
    <name type="scientific">Massilia violaceinigra</name>
    <dbReference type="NCBI Taxonomy" id="2045208"/>
    <lineage>
        <taxon>Bacteria</taxon>
        <taxon>Pseudomonadati</taxon>
        <taxon>Pseudomonadota</taxon>
        <taxon>Betaproteobacteria</taxon>
        <taxon>Burkholderiales</taxon>
        <taxon>Oxalobacteraceae</taxon>
        <taxon>Telluria group</taxon>
        <taxon>Massilia</taxon>
    </lineage>
</organism>
<keyword evidence="3" id="KW-1185">Reference proteome</keyword>
<dbReference type="RefSeq" id="WP_243491608.1">
    <property type="nucleotide sequence ID" value="NZ_CP063361.1"/>
</dbReference>
<dbReference type="Proteomes" id="UP000831532">
    <property type="component" value="Chromosome"/>
</dbReference>
<feature type="signal peptide" evidence="1">
    <location>
        <begin position="1"/>
        <end position="20"/>
    </location>
</feature>
<evidence type="ECO:0000313" key="2">
    <source>
        <dbReference type="EMBL" id="UOD30381.1"/>
    </source>
</evidence>
<sequence>MRRFVPFIAACATLAGNAQAAQCSGEHIHWARASARGQILVRATFGTILSTDHGKSWTPVQGIGAGVSEPSAAGNAFVAGYGDTGFYRSTDFGKTWISIGDYHGAAAGDAGGSVYACDAGKVKVEKYTPATGRWSKTGQLSAALYDPDICRAIQVDGRQLWVNGAGRIFHSKNDGASWTATTLDGPQRGDREPVIVVHADGSGALYSTRWDEKGAYLARSDNGGARWAPSRPDYPAGMASRYEQLLLGQKGTLYVLGGGTIYTSDGRMSTLYRVSGGKVDKLLDVGEPLWPAATPPLNIAADGSMIYVNSDNVWISLAGGKDWRQIPGRTMTSKPWLVCNGPVPYPNPETPARALP</sequence>
<protein>
    <submittedName>
        <fullName evidence="2">Exo-alpha-sialidase</fullName>
    </submittedName>
</protein>
<dbReference type="CDD" id="cd15482">
    <property type="entry name" value="Sialidase_non-viral"/>
    <property type="match status" value="1"/>
</dbReference>
<dbReference type="Gene3D" id="2.130.10.10">
    <property type="entry name" value="YVTN repeat-like/Quinoprotein amine dehydrogenase"/>
    <property type="match status" value="2"/>
</dbReference>
<accession>A0ABY4A6H0</accession>
<proteinExistence type="predicted"/>
<evidence type="ECO:0000256" key="1">
    <source>
        <dbReference type="SAM" id="SignalP"/>
    </source>
</evidence>
<gene>
    <name evidence="2" type="ORF">INH39_01070</name>
</gene>
<dbReference type="InterPro" id="IPR015943">
    <property type="entry name" value="WD40/YVTN_repeat-like_dom_sf"/>
</dbReference>